<dbReference type="InterPro" id="IPR011009">
    <property type="entry name" value="Kinase-like_dom_sf"/>
</dbReference>
<sequence>MLPVNIPEYINPTFKDFLNKCLLHDEHERWSAEQLLSHPFLAFPSAHVMLPKEIEIKDEDDDENSINSLLNDEAIQGSRLHNEFDILKILGKGGFGHVWKVKNKLDSRIYALKRIPLNPSNKQLNRKIKREVKLLSRLNHENIVRYYNSWIEATPEMDHMHQNNESFNPGDSVKKTESFGKTSSSVQWDIHDKAVSSSEEDECDDEDDDDFIVFMSENSKNNKQSSEKIINMDESSTVENSTLES</sequence>
<feature type="region of interest" description="Disordered" evidence="6">
    <location>
        <begin position="216"/>
        <end position="245"/>
    </location>
</feature>
<feature type="compositionally biased region" description="Acidic residues" evidence="6">
    <location>
        <begin position="198"/>
        <end position="209"/>
    </location>
</feature>
<dbReference type="Gene3D" id="1.10.510.10">
    <property type="entry name" value="Transferase(Phosphotransferase) domain 1"/>
    <property type="match status" value="1"/>
</dbReference>
<dbReference type="GO" id="GO:0004694">
    <property type="term" value="F:eukaryotic translation initiation factor 2alpha kinase activity"/>
    <property type="evidence" value="ECO:0007669"/>
    <property type="project" value="TreeGrafter"/>
</dbReference>
<keyword evidence="3 8" id="KW-0418">Kinase</keyword>
<evidence type="ECO:0000313" key="9">
    <source>
        <dbReference type="Proteomes" id="UP000054359"/>
    </source>
</evidence>
<evidence type="ECO:0000256" key="5">
    <source>
        <dbReference type="PROSITE-ProRule" id="PRU10141"/>
    </source>
</evidence>
<dbReference type="SMART" id="SM00220">
    <property type="entry name" value="S_TKc"/>
    <property type="match status" value="1"/>
</dbReference>
<feature type="binding site" evidence="5">
    <location>
        <position position="113"/>
    </location>
    <ligand>
        <name>ATP</name>
        <dbReference type="ChEBI" id="CHEBI:30616"/>
    </ligand>
</feature>
<dbReference type="PANTHER" id="PTHR11042:SF136">
    <property type="entry name" value="EIF-2-ALPHA KINASE GCN2"/>
    <property type="match status" value="1"/>
</dbReference>
<dbReference type="STRING" id="407821.A0A087TLM8"/>
<gene>
    <name evidence="8" type="ORF">X975_22540</name>
</gene>
<keyword evidence="9" id="KW-1185">Reference proteome</keyword>
<evidence type="ECO:0000259" key="7">
    <source>
        <dbReference type="PROSITE" id="PS50011"/>
    </source>
</evidence>
<feature type="region of interest" description="Disordered" evidence="6">
    <location>
        <begin position="190"/>
        <end position="209"/>
    </location>
</feature>
<dbReference type="Proteomes" id="UP000054359">
    <property type="component" value="Unassembled WGS sequence"/>
</dbReference>
<dbReference type="PROSITE" id="PS00107">
    <property type="entry name" value="PROTEIN_KINASE_ATP"/>
    <property type="match status" value="1"/>
</dbReference>
<dbReference type="OrthoDB" id="6430822at2759"/>
<feature type="non-terminal residue" evidence="8">
    <location>
        <position position="245"/>
    </location>
</feature>
<feature type="compositionally biased region" description="Low complexity" evidence="6">
    <location>
        <begin position="216"/>
        <end position="229"/>
    </location>
</feature>
<dbReference type="PROSITE" id="PS50011">
    <property type="entry name" value="PROTEIN_KINASE_DOM"/>
    <property type="match status" value="1"/>
</dbReference>
<dbReference type="GO" id="GO:0005524">
    <property type="term" value="F:ATP binding"/>
    <property type="evidence" value="ECO:0007669"/>
    <property type="project" value="UniProtKB-UniRule"/>
</dbReference>
<dbReference type="GO" id="GO:0005634">
    <property type="term" value="C:nucleus"/>
    <property type="evidence" value="ECO:0007669"/>
    <property type="project" value="TreeGrafter"/>
</dbReference>
<dbReference type="GO" id="GO:0003743">
    <property type="term" value="F:translation initiation factor activity"/>
    <property type="evidence" value="ECO:0007669"/>
    <property type="project" value="UniProtKB-KW"/>
</dbReference>
<organism evidence="8 9">
    <name type="scientific">Stegodyphus mimosarum</name>
    <name type="common">African social velvet spider</name>
    <dbReference type="NCBI Taxonomy" id="407821"/>
    <lineage>
        <taxon>Eukaryota</taxon>
        <taxon>Metazoa</taxon>
        <taxon>Ecdysozoa</taxon>
        <taxon>Arthropoda</taxon>
        <taxon>Chelicerata</taxon>
        <taxon>Arachnida</taxon>
        <taxon>Araneae</taxon>
        <taxon>Araneomorphae</taxon>
        <taxon>Entelegynae</taxon>
        <taxon>Eresoidea</taxon>
        <taxon>Eresidae</taxon>
        <taxon>Stegodyphus</taxon>
    </lineage>
</organism>
<dbReference type="EMBL" id="KK115780">
    <property type="protein sequence ID" value="KFM66017.1"/>
    <property type="molecule type" value="Genomic_DNA"/>
</dbReference>
<evidence type="ECO:0000256" key="4">
    <source>
        <dbReference type="ARBA" id="ARBA00022840"/>
    </source>
</evidence>
<proteinExistence type="predicted"/>
<keyword evidence="8" id="KW-0396">Initiation factor</keyword>
<dbReference type="SUPFAM" id="SSF56112">
    <property type="entry name" value="Protein kinase-like (PK-like)"/>
    <property type="match status" value="2"/>
</dbReference>
<keyword evidence="4 5" id="KW-0067">ATP-binding</keyword>
<feature type="compositionally biased region" description="Polar residues" evidence="6">
    <location>
        <begin position="233"/>
        <end position="245"/>
    </location>
</feature>
<dbReference type="InterPro" id="IPR000719">
    <property type="entry name" value="Prot_kinase_dom"/>
</dbReference>
<evidence type="ECO:0000256" key="3">
    <source>
        <dbReference type="ARBA" id="ARBA00022777"/>
    </source>
</evidence>
<dbReference type="Gene3D" id="3.30.200.20">
    <property type="entry name" value="Phosphorylase Kinase, domain 1"/>
    <property type="match status" value="1"/>
</dbReference>
<feature type="domain" description="Protein kinase" evidence="7">
    <location>
        <begin position="84"/>
        <end position="245"/>
    </location>
</feature>
<dbReference type="GO" id="GO:1990625">
    <property type="term" value="P:negative regulation of cytoplasmic translational initiation in response to stress"/>
    <property type="evidence" value="ECO:0007669"/>
    <property type="project" value="TreeGrafter"/>
</dbReference>
<dbReference type="InterPro" id="IPR050339">
    <property type="entry name" value="CC_SR_Kinase"/>
</dbReference>
<protein>
    <submittedName>
        <fullName evidence="8">Eukaryotic translation initiation factor 2-alpha kinase 4</fullName>
    </submittedName>
</protein>
<keyword evidence="1" id="KW-0808">Transferase</keyword>
<keyword evidence="8" id="KW-0648">Protein biosynthesis</keyword>
<dbReference type="Pfam" id="PF00069">
    <property type="entry name" value="Pkinase"/>
    <property type="match status" value="1"/>
</dbReference>
<evidence type="ECO:0000256" key="2">
    <source>
        <dbReference type="ARBA" id="ARBA00022741"/>
    </source>
</evidence>
<dbReference type="GO" id="GO:0005829">
    <property type="term" value="C:cytosol"/>
    <property type="evidence" value="ECO:0007669"/>
    <property type="project" value="TreeGrafter"/>
</dbReference>
<dbReference type="AlphaFoldDB" id="A0A087TLM8"/>
<evidence type="ECO:0000313" key="8">
    <source>
        <dbReference type="EMBL" id="KFM66017.1"/>
    </source>
</evidence>
<accession>A0A087TLM8</accession>
<dbReference type="InterPro" id="IPR017441">
    <property type="entry name" value="Protein_kinase_ATP_BS"/>
</dbReference>
<reference evidence="8 9" key="1">
    <citation type="submission" date="2013-11" db="EMBL/GenBank/DDBJ databases">
        <title>Genome sequencing of Stegodyphus mimosarum.</title>
        <authorList>
            <person name="Bechsgaard J."/>
        </authorList>
    </citation>
    <scope>NUCLEOTIDE SEQUENCE [LARGE SCALE GENOMIC DNA]</scope>
</reference>
<evidence type="ECO:0000256" key="1">
    <source>
        <dbReference type="ARBA" id="ARBA00022679"/>
    </source>
</evidence>
<name>A0A087TLM8_STEMI</name>
<feature type="region of interest" description="Disordered" evidence="6">
    <location>
        <begin position="161"/>
        <end position="185"/>
    </location>
</feature>
<keyword evidence="2 5" id="KW-0547">Nucleotide-binding</keyword>
<evidence type="ECO:0000256" key="6">
    <source>
        <dbReference type="SAM" id="MobiDB-lite"/>
    </source>
</evidence>
<dbReference type="PANTHER" id="PTHR11042">
    <property type="entry name" value="EUKARYOTIC TRANSLATION INITIATION FACTOR 2-ALPHA KINASE EIF2-ALPHA KINASE -RELATED"/>
    <property type="match status" value="1"/>
</dbReference>